<keyword evidence="2" id="KW-0472">Membrane</keyword>
<keyword evidence="4" id="KW-1185">Reference proteome</keyword>
<evidence type="ECO:0000313" key="4">
    <source>
        <dbReference type="Proteomes" id="UP001595909"/>
    </source>
</evidence>
<proteinExistence type="predicted"/>
<name>A0ABV9RT12_9PSEU</name>
<sequence length="94" mass="9574">MAPGPAARLSPGTFSSAPGAHGDAQIVTLFEQYTGLTYGADADFVEASATLGAQSAMSVFVSSTAIVLILLLEPQHRIFTAWAPVSTPEGPAAP</sequence>
<feature type="region of interest" description="Disordered" evidence="1">
    <location>
        <begin position="1"/>
        <end position="20"/>
    </location>
</feature>
<dbReference type="EMBL" id="JBHSIM010000068">
    <property type="protein sequence ID" value="MFC4836664.1"/>
    <property type="molecule type" value="Genomic_DNA"/>
</dbReference>
<accession>A0ABV9RT12</accession>
<gene>
    <name evidence="3" type="ORF">ACFPEL_29970</name>
</gene>
<keyword evidence="2" id="KW-0812">Transmembrane</keyword>
<dbReference type="Proteomes" id="UP001595909">
    <property type="component" value="Unassembled WGS sequence"/>
</dbReference>
<organism evidence="3 4">
    <name type="scientific">Actinomycetospora chibensis</name>
    <dbReference type="NCBI Taxonomy" id="663606"/>
    <lineage>
        <taxon>Bacteria</taxon>
        <taxon>Bacillati</taxon>
        <taxon>Actinomycetota</taxon>
        <taxon>Actinomycetes</taxon>
        <taxon>Pseudonocardiales</taxon>
        <taxon>Pseudonocardiaceae</taxon>
        <taxon>Actinomycetospora</taxon>
    </lineage>
</organism>
<feature type="transmembrane region" description="Helical" evidence="2">
    <location>
        <begin position="51"/>
        <end position="72"/>
    </location>
</feature>
<evidence type="ECO:0000256" key="1">
    <source>
        <dbReference type="SAM" id="MobiDB-lite"/>
    </source>
</evidence>
<dbReference type="RefSeq" id="WP_274191201.1">
    <property type="nucleotide sequence ID" value="NZ_BAABHN010000068.1"/>
</dbReference>
<reference evidence="4" key="1">
    <citation type="journal article" date="2019" name="Int. J. Syst. Evol. Microbiol.">
        <title>The Global Catalogue of Microorganisms (GCM) 10K type strain sequencing project: providing services to taxonomists for standard genome sequencing and annotation.</title>
        <authorList>
            <consortium name="The Broad Institute Genomics Platform"/>
            <consortium name="The Broad Institute Genome Sequencing Center for Infectious Disease"/>
            <person name="Wu L."/>
            <person name="Ma J."/>
        </authorList>
    </citation>
    <scope>NUCLEOTIDE SEQUENCE [LARGE SCALE GENOMIC DNA]</scope>
    <source>
        <strain evidence="4">CCUG 50347</strain>
    </source>
</reference>
<protein>
    <submittedName>
        <fullName evidence="3">Uncharacterized protein</fullName>
    </submittedName>
</protein>
<keyword evidence="2" id="KW-1133">Transmembrane helix</keyword>
<evidence type="ECO:0000256" key="2">
    <source>
        <dbReference type="SAM" id="Phobius"/>
    </source>
</evidence>
<comment type="caution">
    <text evidence="3">The sequence shown here is derived from an EMBL/GenBank/DDBJ whole genome shotgun (WGS) entry which is preliminary data.</text>
</comment>
<evidence type="ECO:0000313" key="3">
    <source>
        <dbReference type="EMBL" id="MFC4836664.1"/>
    </source>
</evidence>